<keyword evidence="2" id="KW-0732">Signal</keyword>
<evidence type="ECO:0000256" key="2">
    <source>
        <dbReference type="SAM" id="SignalP"/>
    </source>
</evidence>
<keyword evidence="1" id="KW-1133">Transmembrane helix</keyword>
<evidence type="ECO:0000256" key="1">
    <source>
        <dbReference type="SAM" id="Phobius"/>
    </source>
</evidence>
<feature type="transmembrane region" description="Helical" evidence="1">
    <location>
        <begin position="172"/>
        <end position="190"/>
    </location>
</feature>
<feature type="signal peptide" evidence="2">
    <location>
        <begin position="1"/>
        <end position="29"/>
    </location>
</feature>
<keyword evidence="1" id="KW-0812">Transmembrane</keyword>
<name>A0A1H4RGG1_9BRAD</name>
<dbReference type="Proteomes" id="UP000183208">
    <property type="component" value="Unassembled WGS sequence"/>
</dbReference>
<organism evidence="3 4">
    <name type="scientific">Bradyrhizobium lablabi</name>
    <dbReference type="NCBI Taxonomy" id="722472"/>
    <lineage>
        <taxon>Bacteria</taxon>
        <taxon>Pseudomonadati</taxon>
        <taxon>Pseudomonadota</taxon>
        <taxon>Alphaproteobacteria</taxon>
        <taxon>Hyphomicrobiales</taxon>
        <taxon>Nitrobacteraceae</taxon>
        <taxon>Bradyrhizobium</taxon>
    </lineage>
</organism>
<feature type="chain" id="PRO_5010357386" evidence="2">
    <location>
        <begin position="30"/>
        <end position="202"/>
    </location>
</feature>
<evidence type="ECO:0000313" key="4">
    <source>
        <dbReference type="Proteomes" id="UP000183208"/>
    </source>
</evidence>
<dbReference type="Gene3D" id="2.60.120.430">
    <property type="entry name" value="Galactose-binding lectin"/>
    <property type="match status" value="1"/>
</dbReference>
<dbReference type="AlphaFoldDB" id="A0A1H4RGG1"/>
<evidence type="ECO:0000313" key="3">
    <source>
        <dbReference type="EMBL" id="SEC30997.1"/>
    </source>
</evidence>
<gene>
    <name evidence="3" type="ORF">SAMN05444171_1111</name>
</gene>
<reference evidence="3 4" key="1">
    <citation type="submission" date="2016-10" db="EMBL/GenBank/DDBJ databases">
        <authorList>
            <person name="de Groot N.N."/>
        </authorList>
    </citation>
    <scope>NUCLEOTIDE SEQUENCE [LARGE SCALE GENOMIC DNA]</scope>
    <source>
        <strain evidence="3 4">GAS522</strain>
    </source>
</reference>
<dbReference type="EMBL" id="FNTI01000001">
    <property type="protein sequence ID" value="SEC30997.1"/>
    <property type="molecule type" value="Genomic_DNA"/>
</dbReference>
<sequence length="202" mass="20896">MFVLQVKRLLLACALISGAAGFSATAAQAVIVDAYMNSSSGGTGDLTGVFLTAGQSFTVTVDPGDLWSAGALPRWSNADGLTGNRYATGSDDSGQLAGTLIGIDFGLWTQDGLSLPYGTLVGKIGAGNFFGIGTSFSGLANATGELKLYYWDSNYGDNTQFVSAEISAVPEASTWAMMILGFFGVGLIAYRRKLSASALRLA</sequence>
<proteinExistence type="predicted"/>
<keyword evidence="1" id="KW-0472">Membrane</keyword>
<accession>A0A1H4RGG1</accession>
<protein>
    <submittedName>
        <fullName evidence="3">PEP-CTERM protein-sorting domain-containing protein</fullName>
    </submittedName>
</protein>